<dbReference type="RefSeq" id="WP_269478492.1">
    <property type="nucleotide sequence ID" value="NZ_JAOSHN010000003.1"/>
</dbReference>
<accession>A0A9J6QUL9</accession>
<dbReference type="SUPFAM" id="SSF51338">
    <property type="entry name" value="Composite domain of metallo-dependent hydrolases"/>
    <property type="match status" value="1"/>
</dbReference>
<dbReference type="SUPFAM" id="SSF51556">
    <property type="entry name" value="Metallo-dependent hydrolases"/>
    <property type="match status" value="1"/>
</dbReference>
<dbReference type="Gene3D" id="3.10.310.70">
    <property type="match status" value="1"/>
</dbReference>
<dbReference type="PANTHER" id="PTHR22642">
    <property type="entry name" value="IMIDAZOLONEPROPIONASE"/>
    <property type="match status" value="1"/>
</dbReference>
<name>A0A9J6QUL9_9FIRM</name>
<dbReference type="GO" id="GO:0016810">
    <property type="term" value="F:hydrolase activity, acting on carbon-nitrogen (but not peptide) bonds"/>
    <property type="evidence" value="ECO:0007669"/>
    <property type="project" value="InterPro"/>
</dbReference>
<gene>
    <name evidence="3" type="ORF">OBO34_09905</name>
</gene>
<dbReference type="InterPro" id="IPR013108">
    <property type="entry name" value="Amidohydro_3"/>
</dbReference>
<evidence type="ECO:0000313" key="4">
    <source>
        <dbReference type="Proteomes" id="UP001065549"/>
    </source>
</evidence>
<feature type="region of interest" description="Disordered" evidence="1">
    <location>
        <begin position="160"/>
        <end position="180"/>
    </location>
</feature>
<keyword evidence="4" id="KW-1185">Reference proteome</keyword>
<dbReference type="Gene3D" id="3.20.20.140">
    <property type="entry name" value="Metal-dependent hydrolases"/>
    <property type="match status" value="1"/>
</dbReference>
<dbReference type="InterPro" id="IPR032466">
    <property type="entry name" value="Metal_Hydrolase"/>
</dbReference>
<evidence type="ECO:0000256" key="1">
    <source>
        <dbReference type="SAM" id="MobiDB-lite"/>
    </source>
</evidence>
<dbReference type="Pfam" id="PF07969">
    <property type="entry name" value="Amidohydro_3"/>
    <property type="match status" value="1"/>
</dbReference>
<dbReference type="PANTHER" id="PTHR22642:SF2">
    <property type="entry name" value="PROTEIN LONG AFTER FAR-RED 3"/>
    <property type="match status" value="1"/>
</dbReference>
<dbReference type="InterPro" id="IPR033932">
    <property type="entry name" value="YtcJ-like"/>
</dbReference>
<protein>
    <submittedName>
        <fullName evidence="3">Amidohydrolase</fullName>
    </submittedName>
</protein>
<dbReference type="AlphaFoldDB" id="A0A9J6QUL9"/>
<evidence type="ECO:0000313" key="3">
    <source>
        <dbReference type="EMBL" id="MCU7378667.1"/>
    </source>
</evidence>
<comment type="caution">
    <text evidence="3">The sequence shown here is derived from an EMBL/GenBank/DDBJ whole genome shotgun (WGS) entry which is preliminary data.</text>
</comment>
<dbReference type="InterPro" id="IPR011059">
    <property type="entry name" value="Metal-dep_hydrolase_composite"/>
</dbReference>
<proteinExistence type="predicted"/>
<dbReference type="CDD" id="cd01300">
    <property type="entry name" value="YtcJ_like"/>
    <property type="match status" value="1"/>
</dbReference>
<sequence>MKQTFIITGGKIFTSDEEGLYADSMIVEDGVITWIGAEAELPVKDCPSIDLAGKRVLPGFVDAHMHSVILADFSRQISCLPPKVHSIEEMVSEISRARRKQGPDQWIQGWGYDEGKLAEKRSPNRYDLDRGCADAPVCILRTCAHIRCVNSKALELAGIDKNTPDPQGGQIDRDENGEPTGILRENARDLVMGVMPELTRQQIVEELVELGQLLASQGITAIGDMGNLEPGDHFDKYLEAAEKGFRQRAAIYYMWDHFADNKEFDIPASHFAKNRQIRAAGLKLIGDGSVSGRTAWMNKPYLGTGDEYGMPVCSDELMESAIAFCKKKRCQLSMHAMGAKAIERIVGRVYGEPKWTDGNEPHLRVEHVTDPTEEAMDQAIEKGIAFVTQPIFLYAEIESYLTNLGEDWMKQTYPIKHMLDKGVKLCFSTDAPATSWAVPSDPFPCIKGAVTRIAYDGTDCGQQQKVDVETAIKLYTRESAQAAGFERIGQLKPGYYADFIVLDQDIFSIPPEDIDKITVEQTYIAGEKIYQK</sequence>
<evidence type="ECO:0000259" key="2">
    <source>
        <dbReference type="Pfam" id="PF07969"/>
    </source>
</evidence>
<reference evidence="3" key="1">
    <citation type="submission" date="2022-09" db="EMBL/GenBank/DDBJ databases">
        <title>Culturomic study of gut microbiota in children with autism spectrum disorder.</title>
        <authorList>
            <person name="Efimov B.A."/>
            <person name="Chaplin A.V."/>
            <person name="Sokolova S.R."/>
            <person name="Pikina A.P."/>
            <person name="Korzhanova M."/>
            <person name="Belova V."/>
            <person name="Korostin D."/>
        </authorList>
    </citation>
    <scope>NUCLEOTIDE SEQUENCE</scope>
    <source>
        <strain evidence="3">ASD5510</strain>
    </source>
</reference>
<organism evidence="3 4">
    <name type="scientific">Hominibacterium faecale</name>
    <dbReference type="NCBI Taxonomy" id="2839743"/>
    <lineage>
        <taxon>Bacteria</taxon>
        <taxon>Bacillati</taxon>
        <taxon>Bacillota</taxon>
        <taxon>Clostridia</taxon>
        <taxon>Peptostreptococcales</taxon>
        <taxon>Anaerovoracaceae</taxon>
        <taxon>Hominibacterium</taxon>
    </lineage>
</organism>
<feature type="domain" description="Amidohydrolase 3" evidence="2">
    <location>
        <begin position="49"/>
        <end position="530"/>
    </location>
</feature>
<dbReference type="Gene3D" id="2.30.40.10">
    <property type="entry name" value="Urease, subunit C, domain 1"/>
    <property type="match status" value="1"/>
</dbReference>
<dbReference type="EMBL" id="JAOSHN010000003">
    <property type="protein sequence ID" value="MCU7378667.1"/>
    <property type="molecule type" value="Genomic_DNA"/>
</dbReference>
<dbReference type="Proteomes" id="UP001065549">
    <property type="component" value="Unassembled WGS sequence"/>
</dbReference>